<feature type="coiled-coil region" evidence="1">
    <location>
        <begin position="174"/>
        <end position="201"/>
    </location>
</feature>
<evidence type="ECO:0000313" key="4">
    <source>
        <dbReference type="Proteomes" id="UP000187209"/>
    </source>
</evidence>
<dbReference type="EMBL" id="MPUH01000325">
    <property type="protein sequence ID" value="OMJ82834.1"/>
    <property type="molecule type" value="Genomic_DNA"/>
</dbReference>
<dbReference type="Proteomes" id="UP000187209">
    <property type="component" value="Unassembled WGS sequence"/>
</dbReference>
<accession>A0A1R2C1C7</accession>
<comment type="caution">
    <text evidence="3">The sequence shown here is derived from an EMBL/GenBank/DDBJ whole genome shotgun (WGS) entry which is preliminary data.</text>
</comment>
<name>A0A1R2C1C7_9CILI</name>
<gene>
    <name evidence="3" type="ORF">SteCoe_16367</name>
</gene>
<feature type="region of interest" description="Disordered" evidence="2">
    <location>
        <begin position="438"/>
        <end position="458"/>
    </location>
</feature>
<dbReference type="AlphaFoldDB" id="A0A1R2C1C7"/>
<evidence type="ECO:0000256" key="1">
    <source>
        <dbReference type="SAM" id="Coils"/>
    </source>
</evidence>
<keyword evidence="4" id="KW-1185">Reference proteome</keyword>
<keyword evidence="1" id="KW-0175">Coiled coil</keyword>
<evidence type="ECO:0000313" key="3">
    <source>
        <dbReference type="EMBL" id="OMJ82834.1"/>
    </source>
</evidence>
<feature type="coiled-coil region" evidence="1">
    <location>
        <begin position="277"/>
        <end position="311"/>
    </location>
</feature>
<evidence type="ECO:0000256" key="2">
    <source>
        <dbReference type="SAM" id="MobiDB-lite"/>
    </source>
</evidence>
<protein>
    <submittedName>
        <fullName evidence="3">Uncharacterized protein</fullName>
    </submittedName>
</protein>
<proteinExistence type="predicted"/>
<reference evidence="3 4" key="1">
    <citation type="submission" date="2016-11" db="EMBL/GenBank/DDBJ databases">
        <title>The macronuclear genome of Stentor coeruleus: a giant cell with tiny introns.</title>
        <authorList>
            <person name="Slabodnick M."/>
            <person name="Ruby J.G."/>
            <person name="Reiff S.B."/>
            <person name="Swart E.C."/>
            <person name="Gosai S."/>
            <person name="Prabakaran S."/>
            <person name="Witkowska E."/>
            <person name="Larue G.E."/>
            <person name="Fisher S."/>
            <person name="Freeman R.M."/>
            <person name="Gunawardena J."/>
            <person name="Chu W."/>
            <person name="Stover N.A."/>
            <person name="Gregory B.D."/>
            <person name="Nowacki M."/>
            <person name="Derisi J."/>
            <person name="Roy S.W."/>
            <person name="Marshall W.F."/>
            <person name="Sood P."/>
        </authorList>
    </citation>
    <scope>NUCLEOTIDE SEQUENCE [LARGE SCALE GENOMIC DNA]</scope>
    <source>
        <strain evidence="3">WM001</strain>
    </source>
</reference>
<organism evidence="3 4">
    <name type="scientific">Stentor coeruleus</name>
    <dbReference type="NCBI Taxonomy" id="5963"/>
    <lineage>
        <taxon>Eukaryota</taxon>
        <taxon>Sar</taxon>
        <taxon>Alveolata</taxon>
        <taxon>Ciliophora</taxon>
        <taxon>Postciliodesmatophora</taxon>
        <taxon>Heterotrichea</taxon>
        <taxon>Heterotrichida</taxon>
        <taxon>Stentoridae</taxon>
        <taxon>Stentor</taxon>
    </lineage>
</organism>
<sequence>MADYDTNRSWAVALESIKPDDWVNIPTLLRGAIFLLKDSVLKQDQNFLSTEHNIFLKMNETNQKLETIEGSISKLAGLLQANEQQSKKSLHDLNESISLDIGLFKETFLNNIDYKLKSTDKKMLIAEETVQSMKKYINSLMTTGQIEKLIDSVAKETKNSVKKEIHDIMLAPELKLIKEKIQILEENQEQIKANFEEKTSLLEKTLNNTESASLNNIKNIEYQINSLKEYQCKEFLLVENKIKDIKQESYTNSIKNKEKLKKVQGTLEKSFKYSQNLEAKIHELKDMKNEIEHFNEIISNIQTTIETLQKKNQTQEHPKIPKPRAIIERKDTIKSNNKGEIIVQKEETKKEEPKKDDIKILELCKEDLKKQEPQSKDETNKPIFKDQVKIDLPKIEIYRKDTPSDHGYKLERMTPEKNPLIFDESFTNSFSTDGKKHLTRPTIHDYGQSSSRPLSPHSRILSKNPSIFSSDFEDKFNRELNEHIIPLEKSLRITKMEMQCSIHELKEKLSWLPMNLSEIKGKDPNEARLYTIEARQRQEENVRGEQFNYIVSLITQLRNEISNYGQNQFAPTNLPQIFTGKNSLRISERRLSAEPLTSSENIKNCMEDGGKYSNPLEFNKIKALRDRQEKKMSLDMDNVLKKNQFLRKSTLEMV</sequence>